<dbReference type="SMART" id="SM00409">
    <property type="entry name" value="IG"/>
    <property type="match status" value="2"/>
</dbReference>
<keyword evidence="20" id="KW-1185">Reference proteome</keyword>
<feature type="transmembrane region" description="Helical" evidence="16">
    <location>
        <begin position="259"/>
        <end position="282"/>
    </location>
</feature>
<evidence type="ECO:0000256" key="15">
    <source>
        <dbReference type="ARBA" id="ARBA00062858"/>
    </source>
</evidence>
<evidence type="ECO:0000256" key="3">
    <source>
        <dbReference type="ARBA" id="ARBA00007810"/>
    </source>
</evidence>
<dbReference type="Proteomes" id="UP000327468">
    <property type="component" value="Chromosome 22"/>
</dbReference>
<evidence type="ECO:0000256" key="2">
    <source>
        <dbReference type="ARBA" id="ARBA00004536"/>
    </source>
</evidence>
<dbReference type="EMBL" id="VFJC01000023">
    <property type="protein sequence ID" value="KAB5533142.1"/>
    <property type="molecule type" value="Genomic_DNA"/>
</dbReference>
<evidence type="ECO:0000256" key="10">
    <source>
        <dbReference type="ARBA" id="ARBA00022989"/>
    </source>
</evidence>
<proteinExistence type="inferred from homology"/>
<evidence type="ECO:0000256" key="7">
    <source>
        <dbReference type="ARBA" id="ARBA00022737"/>
    </source>
</evidence>
<evidence type="ECO:0000313" key="19">
    <source>
        <dbReference type="EMBL" id="KAB5533142.1"/>
    </source>
</evidence>
<evidence type="ECO:0000256" key="14">
    <source>
        <dbReference type="ARBA" id="ARBA00058274"/>
    </source>
</evidence>
<dbReference type="GO" id="GO:0009897">
    <property type="term" value="C:external side of plasma membrane"/>
    <property type="evidence" value="ECO:0007669"/>
    <property type="project" value="TreeGrafter"/>
</dbReference>
<organism evidence="19 20">
    <name type="scientific">Pangasianodon hypophthalmus</name>
    <name type="common">Striped catfish</name>
    <name type="synonym">Helicophagus hypophthalmus</name>
    <dbReference type="NCBI Taxonomy" id="310915"/>
    <lineage>
        <taxon>Eukaryota</taxon>
        <taxon>Metazoa</taxon>
        <taxon>Chordata</taxon>
        <taxon>Craniata</taxon>
        <taxon>Vertebrata</taxon>
        <taxon>Euteleostomi</taxon>
        <taxon>Actinopterygii</taxon>
        <taxon>Neopterygii</taxon>
        <taxon>Teleostei</taxon>
        <taxon>Ostariophysi</taxon>
        <taxon>Siluriformes</taxon>
        <taxon>Pangasiidae</taxon>
        <taxon>Pangasianodon</taxon>
    </lineage>
</organism>
<keyword evidence="8" id="KW-0130">Cell adhesion</keyword>
<feature type="chain" id="PRO_5024296738" description="Ig-like domain-containing protein" evidence="17">
    <location>
        <begin position="27"/>
        <end position="345"/>
    </location>
</feature>
<dbReference type="PROSITE" id="PS50835">
    <property type="entry name" value="IG_LIKE"/>
    <property type="match status" value="1"/>
</dbReference>
<dbReference type="GO" id="GO:0050839">
    <property type="term" value="F:cell adhesion molecule binding"/>
    <property type="evidence" value="ECO:0007669"/>
    <property type="project" value="TreeGrafter"/>
</dbReference>
<keyword evidence="12" id="KW-1015">Disulfide bond</keyword>
<protein>
    <recommendedName>
        <fullName evidence="18">Ig-like domain-containing protein</fullName>
    </recommendedName>
</protein>
<comment type="similarity">
    <text evidence="3">Belongs to the nectin family.</text>
</comment>
<comment type="subcellular location">
    <subcellularLocation>
        <location evidence="2">Cell junction</location>
        <location evidence="2">Adherens junction</location>
    </subcellularLocation>
    <subcellularLocation>
        <location evidence="1">Cell membrane</location>
        <topology evidence="1">Single-pass type I membrane protein</topology>
    </subcellularLocation>
</comment>
<dbReference type="Gene3D" id="2.60.40.10">
    <property type="entry name" value="Immunoglobulins"/>
    <property type="match status" value="2"/>
</dbReference>
<dbReference type="InterPro" id="IPR013783">
    <property type="entry name" value="Ig-like_fold"/>
</dbReference>
<dbReference type="InterPro" id="IPR003599">
    <property type="entry name" value="Ig_sub"/>
</dbReference>
<feature type="domain" description="Ig-like" evidence="18">
    <location>
        <begin position="25"/>
        <end position="133"/>
    </location>
</feature>
<dbReference type="SUPFAM" id="SSF48726">
    <property type="entry name" value="Immunoglobulin"/>
    <property type="match status" value="2"/>
</dbReference>
<evidence type="ECO:0000256" key="16">
    <source>
        <dbReference type="SAM" id="Phobius"/>
    </source>
</evidence>
<evidence type="ECO:0000313" key="20">
    <source>
        <dbReference type="Proteomes" id="UP000327468"/>
    </source>
</evidence>
<dbReference type="InterPro" id="IPR013106">
    <property type="entry name" value="Ig_V-set"/>
</dbReference>
<evidence type="ECO:0000256" key="12">
    <source>
        <dbReference type="ARBA" id="ARBA00023157"/>
    </source>
</evidence>
<gene>
    <name evidence="19" type="ORF">PHYPO_G00128400</name>
</gene>
<dbReference type="GO" id="GO:0002891">
    <property type="term" value="P:positive regulation of immunoglobulin mediated immune response"/>
    <property type="evidence" value="ECO:0007669"/>
    <property type="project" value="TreeGrafter"/>
</dbReference>
<keyword evidence="10 16" id="KW-1133">Transmembrane helix</keyword>
<evidence type="ECO:0000256" key="4">
    <source>
        <dbReference type="ARBA" id="ARBA00022475"/>
    </source>
</evidence>
<evidence type="ECO:0000256" key="11">
    <source>
        <dbReference type="ARBA" id="ARBA00023136"/>
    </source>
</evidence>
<sequence>MEAVQKENWYFMALLISLSFLKVSEQLKSPDSAVKLEDGMLLDCLCPWNGNLIMVSWTKGVYSTPLAIYHPQYGVNFNAAYDGRVKFINSSQMDGSIRITNVTEEDEGVYHCSVQTFPQGSWTKDTLVQKQVTSSTVLTHNPNTKLIVSESEDVTISCRHDSIVYEVSVERMEGADGGSSLIAVCKQNADVVELNEYLHRGNVNCSDEMEMKLHLNNVSQDDGGIYRCNFSTDAGFSSNLILLTMFPSSKGLSDAQNRWYIYIGGGVAGALVLMSIALLFMWRSRRKVRRLEYRTQLHTTKRQHMYTNEPGGVYDRMKKTTRNQRKNNPIYVNFQNTRAQKKGKR</sequence>
<keyword evidence="11 16" id="KW-0472">Membrane</keyword>
<keyword evidence="7" id="KW-0677">Repeat</keyword>
<dbReference type="AlphaFoldDB" id="A0A5N5KS78"/>
<dbReference type="Pfam" id="PF07686">
    <property type="entry name" value="V-set"/>
    <property type="match status" value="1"/>
</dbReference>
<comment type="function">
    <text evidence="14">Cell adhesion molecule that promotes cell-cell contacts and plays important roles in the development of the nervous system. Acts by forming homophilic or heterophilic trans-dimers.</text>
</comment>
<keyword evidence="9" id="KW-0965">Cell junction</keyword>
<comment type="caution">
    <text evidence="19">The sequence shown here is derived from an EMBL/GenBank/DDBJ whole genome shotgun (WGS) entry which is preliminary data.</text>
</comment>
<evidence type="ECO:0000256" key="9">
    <source>
        <dbReference type="ARBA" id="ARBA00022949"/>
    </source>
</evidence>
<dbReference type="FunFam" id="2.60.40.10:FF:000304">
    <property type="entry name" value="Nectin cell adhesion molecule 1"/>
    <property type="match status" value="1"/>
</dbReference>
<dbReference type="InterPro" id="IPR036179">
    <property type="entry name" value="Ig-like_dom_sf"/>
</dbReference>
<evidence type="ECO:0000256" key="1">
    <source>
        <dbReference type="ARBA" id="ARBA00004251"/>
    </source>
</evidence>
<dbReference type="InterPro" id="IPR042842">
    <property type="entry name" value="CD226"/>
</dbReference>
<dbReference type="InterPro" id="IPR007110">
    <property type="entry name" value="Ig-like_dom"/>
</dbReference>
<comment type="subunit">
    <text evidence="15">Cis- and trans-homodimer. Can form trans-heterodimers.</text>
</comment>
<keyword evidence="13" id="KW-0325">Glycoprotein</keyword>
<keyword evidence="4" id="KW-1003">Cell membrane</keyword>
<name>A0A5N5KS78_PANHP</name>
<dbReference type="GO" id="GO:0002729">
    <property type="term" value="P:positive regulation of natural killer cell cytokine production"/>
    <property type="evidence" value="ECO:0007669"/>
    <property type="project" value="InterPro"/>
</dbReference>
<dbReference type="GO" id="GO:0007155">
    <property type="term" value="P:cell adhesion"/>
    <property type="evidence" value="ECO:0007669"/>
    <property type="project" value="UniProtKB-KW"/>
</dbReference>
<dbReference type="PANTHER" id="PTHR47011:SF1">
    <property type="entry name" value="CD226 ANTIGEN"/>
    <property type="match status" value="1"/>
</dbReference>
<accession>A0A5N5KS78</accession>
<reference evidence="19 20" key="1">
    <citation type="submission" date="2019-06" db="EMBL/GenBank/DDBJ databases">
        <title>A chromosome-scale genome assembly of the striped catfish, Pangasianodon hypophthalmus.</title>
        <authorList>
            <person name="Wen M."/>
            <person name="Zahm M."/>
            <person name="Roques C."/>
            <person name="Cabau C."/>
            <person name="Klopp C."/>
            <person name="Donnadieu C."/>
            <person name="Jouanno E."/>
            <person name="Avarre J.-C."/>
            <person name="Campet M."/>
            <person name="Ha T.T.T."/>
            <person name="Dugue R."/>
            <person name="Lampietro C."/>
            <person name="Louis A."/>
            <person name="Herpin A."/>
            <person name="Echchiki A."/>
            <person name="Berthelot C."/>
            <person name="Parey E."/>
            <person name="Roest-Crollius H."/>
            <person name="Braasch I."/>
            <person name="Postlethwait J."/>
            <person name="Bobe J."/>
            <person name="Montfort J."/>
            <person name="Bouchez O."/>
            <person name="Begum T."/>
            <person name="Schartl M."/>
            <person name="Guiguen Y."/>
        </authorList>
    </citation>
    <scope>NUCLEOTIDE SEQUENCE [LARGE SCALE GENOMIC DNA]</scope>
    <source>
        <strain evidence="19 20">Indonesia</strain>
        <tissue evidence="19">Blood</tissue>
    </source>
</reference>
<dbReference type="GO" id="GO:0005912">
    <property type="term" value="C:adherens junction"/>
    <property type="evidence" value="ECO:0007669"/>
    <property type="project" value="UniProtKB-SubCell"/>
</dbReference>
<evidence type="ECO:0000256" key="8">
    <source>
        <dbReference type="ARBA" id="ARBA00022889"/>
    </source>
</evidence>
<feature type="signal peptide" evidence="17">
    <location>
        <begin position="1"/>
        <end position="26"/>
    </location>
</feature>
<evidence type="ECO:0000256" key="17">
    <source>
        <dbReference type="SAM" id="SignalP"/>
    </source>
</evidence>
<keyword evidence="6 17" id="KW-0732">Signal</keyword>
<evidence type="ECO:0000256" key="5">
    <source>
        <dbReference type="ARBA" id="ARBA00022692"/>
    </source>
</evidence>
<keyword evidence="5 16" id="KW-0812">Transmembrane</keyword>
<evidence type="ECO:0000256" key="6">
    <source>
        <dbReference type="ARBA" id="ARBA00022729"/>
    </source>
</evidence>
<dbReference type="PANTHER" id="PTHR47011">
    <property type="entry name" value="CD226 ANTIGEN"/>
    <property type="match status" value="1"/>
</dbReference>
<evidence type="ECO:0000256" key="13">
    <source>
        <dbReference type="ARBA" id="ARBA00023180"/>
    </source>
</evidence>
<evidence type="ECO:0000259" key="18">
    <source>
        <dbReference type="PROSITE" id="PS50835"/>
    </source>
</evidence>